<dbReference type="InterPro" id="IPR029063">
    <property type="entry name" value="SAM-dependent_MTases_sf"/>
</dbReference>
<dbReference type="Gene3D" id="1.10.10.10">
    <property type="entry name" value="Winged helix-like DNA-binding domain superfamily/Winged helix DNA-binding domain"/>
    <property type="match status" value="1"/>
</dbReference>
<organism evidence="2 3">
    <name type="scientific">Apiospora kogelbergensis</name>
    <dbReference type="NCBI Taxonomy" id="1337665"/>
    <lineage>
        <taxon>Eukaryota</taxon>
        <taxon>Fungi</taxon>
        <taxon>Dikarya</taxon>
        <taxon>Ascomycota</taxon>
        <taxon>Pezizomycotina</taxon>
        <taxon>Sordariomycetes</taxon>
        <taxon>Xylariomycetidae</taxon>
        <taxon>Amphisphaeriales</taxon>
        <taxon>Apiosporaceae</taxon>
        <taxon>Apiospora</taxon>
    </lineage>
</organism>
<evidence type="ECO:0000259" key="1">
    <source>
        <dbReference type="Pfam" id="PF00891"/>
    </source>
</evidence>
<dbReference type="InterPro" id="IPR036390">
    <property type="entry name" value="WH_DNA-bd_sf"/>
</dbReference>
<dbReference type="EMBL" id="JAQQWP010000004">
    <property type="protein sequence ID" value="KAK8120451.1"/>
    <property type="molecule type" value="Genomic_DNA"/>
</dbReference>
<dbReference type="Proteomes" id="UP001392437">
    <property type="component" value="Unassembled WGS sequence"/>
</dbReference>
<feature type="domain" description="O-methyltransferase C-terminal" evidence="1">
    <location>
        <begin position="170"/>
        <end position="282"/>
    </location>
</feature>
<dbReference type="GO" id="GO:0008171">
    <property type="term" value="F:O-methyltransferase activity"/>
    <property type="evidence" value="ECO:0007669"/>
    <property type="project" value="InterPro"/>
</dbReference>
<dbReference type="Gene3D" id="3.40.50.150">
    <property type="entry name" value="Vaccinia Virus protein VP39"/>
    <property type="match status" value="1"/>
</dbReference>
<reference evidence="2 3" key="1">
    <citation type="submission" date="2023-01" db="EMBL/GenBank/DDBJ databases">
        <title>Analysis of 21 Apiospora genomes using comparative genomics revels a genus with tremendous synthesis potential of carbohydrate active enzymes and secondary metabolites.</title>
        <authorList>
            <person name="Sorensen T."/>
        </authorList>
    </citation>
    <scope>NUCLEOTIDE SEQUENCE [LARGE SCALE GENOMIC DNA]</scope>
    <source>
        <strain evidence="2 3">CBS 117206</strain>
    </source>
</reference>
<sequence length="291" mass="32074">MSPSSSSPRIVELASKIQSSVIQLQSILDAKGVPSPSFAENAPDRLPREATEAQDAVLDATQELYDLLLDSPAAVLKVTAGGRLSFAEVAKKTGFAKSVVARLLRDAMCVRIFHEPEHGMVAHTKTSKALRQPWFLAFVRAGAEEGWANMFKIVDALEKWPNCEEPSQTSYNLVHKTEGSYFDNVAKDPERAARFAAGMAIQWELPGYQLEYLLDGYDWAGLGRAKVVDLGGFRGRISVALAERFPDLDLLVEDMGMNEQEAHAAVPAHLKPRVNFLVHDMGSEPDQQLPW</sequence>
<evidence type="ECO:0000313" key="2">
    <source>
        <dbReference type="EMBL" id="KAK8120451.1"/>
    </source>
</evidence>
<dbReference type="AlphaFoldDB" id="A0AAW0QZM3"/>
<dbReference type="Pfam" id="PF00891">
    <property type="entry name" value="Methyltransf_2"/>
    <property type="match status" value="1"/>
</dbReference>
<dbReference type="PANTHER" id="PTHR43712">
    <property type="entry name" value="PUTATIVE (AFU_ORTHOLOGUE AFUA_4G14580)-RELATED"/>
    <property type="match status" value="1"/>
</dbReference>
<comment type="caution">
    <text evidence="2">The sequence shown here is derived from an EMBL/GenBank/DDBJ whole genome shotgun (WGS) entry which is preliminary data.</text>
</comment>
<name>A0AAW0QZM3_9PEZI</name>
<dbReference type="SUPFAM" id="SSF46785">
    <property type="entry name" value="Winged helix' DNA-binding domain"/>
    <property type="match status" value="1"/>
</dbReference>
<proteinExistence type="predicted"/>
<gene>
    <name evidence="2" type="ORF">PG999_004571</name>
</gene>
<protein>
    <submittedName>
        <fullName evidence="2">Sterigmatocystin 8-O-methyltransferase</fullName>
    </submittedName>
</protein>
<evidence type="ECO:0000313" key="3">
    <source>
        <dbReference type="Proteomes" id="UP001392437"/>
    </source>
</evidence>
<dbReference type="InterPro" id="IPR036388">
    <property type="entry name" value="WH-like_DNA-bd_sf"/>
</dbReference>
<accession>A0AAW0QZM3</accession>
<dbReference type="InterPro" id="IPR001077">
    <property type="entry name" value="COMT_C"/>
</dbReference>
<keyword evidence="3" id="KW-1185">Reference proteome</keyword>
<dbReference type="PANTHER" id="PTHR43712:SF12">
    <property type="entry name" value="STERIGMATOCYSTIN 8-O-METHYLTRANSFERASE"/>
    <property type="match status" value="1"/>
</dbReference>
<dbReference type="SUPFAM" id="SSF53335">
    <property type="entry name" value="S-adenosyl-L-methionine-dependent methyltransferases"/>
    <property type="match status" value="1"/>
</dbReference>